<organism evidence="2">
    <name type="scientific">Streptomyces anulatus</name>
    <name type="common">Streptomyces chrysomallus</name>
    <dbReference type="NCBI Taxonomy" id="1892"/>
    <lineage>
        <taxon>Bacteria</taxon>
        <taxon>Bacillati</taxon>
        <taxon>Actinomycetota</taxon>
        <taxon>Actinomycetes</taxon>
        <taxon>Kitasatosporales</taxon>
        <taxon>Streptomycetaceae</taxon>
        <taxon>Streptomyces</taxon>
    </lineage>
</organism>
<protein>
    <submittedName>
        <fullName evidence="2">GNAT family N-acetyltransferase</fullName>
    </submittedName>
</protein>
<proteinExistence type="predicted"/>
<evidence type="ECO:0000259" key="1">
    <source>
        <dbReference type="PROSITE" id="PS51186"/>
    </source>
</evidence>
<name>A0A6G3SQY1_STRAQ</name>
<sequence>LLCAELERHGWRREVSAEVRIAALAPVGDLEADVRAVRLTREPDAAWLARYQRFSTPGPHVLRVLGSGPSVWFATVPGAAGDAADAGPDAPPAAIGRCVVDGRWAGFMAVEVAPEHRRRGLATTVMAALARRALDEGASAAWLQVEEDNEGARALYDGMGFAAHHRYHHYRSA</sequence>
<accession>A0A6G3SQY1</accession>
<dbReference type="Gene3D" id="3.40.630.30">
    <property type="match status" value="1"/>
</dbReference>
<dbReference type="AlphaFoldDB" id="A0A6G3SQY1"/>
<dbReference type="CDD" id="cd04301">
    <property type="entry name" value="NAT_SF"/>
    <property type="match status" value="1"/>
</dbReference>
<dbReference type="PANTHER" id="PTHR43072">
    <property type="entry name" value="N-ACETYLTRANSFERASE"/>
    <property type="match status" value="1"/>
</dbReference>
<dbReference type="Pfam" id="PF24553">
    <property type="entry name" value="Rv0428c_C"/>
    <property type="match status" value="1"/>
</dbReference>
<dbReference type="InterPro" id="IPR016181">
    <property type="entry name" value="Acyl_CoA_acyltransferase"/>
</dbReference>
<gene>
    <name evidence="2" type="ORF">G3I43_14725</name>
</gene>
<dbReference type="EMBL" id="JAAGMK010000397">
    <property type="protein sequence ID" value="NEB85426.1"/>
    <property type="molecule type" value="Genomic_DNA"/>
</dbReference>
<feature type="domain" description="N-acetyltransferase" evidence="1">
    <location>
        <begin position="19"/>
        <end position="173"/>
    </location>
</feature>
<dbReference type="PROSITE" id="PS51186">
    <property type="entry name" value="GNAT"/>
    <property type="match status" value="1"/>
</dbReference>
<dbReference type="SUPFAM" id="SSF55729">
    <property type="entry name" value="Acyl-CoA N-acyltransferases (Nat)"/>
    <property type="match status" value="1"/>
</dbReference>
<dbReference type="InterPro" id="IPR056935">
    <property type="entry name" value="Rv0428c-like_C"/>
</dbReference>
<evidence type="ECO:0000313" key="2">
    <source>
        <dbReference type="EMBL" id="NEB85426.1"/>
    </source>
</evidence>
<comment type="caution">
    <text evidence="2">The sequence shown here is derived from an EMBL/GenBank/DDBJ whole genome shotgun (WGS) entry which is preliminary data.</text>
</comment>
<dbReference type="InterPro" id="IPR000182">
    <property type="entry name" value="GNAT_dom"/>
</dbReference>
<dbReference type="GO" id="GO:0016747">
    <property type="term" value="F:acyltransferase activity, transferring groups other than amino-acyl groups"/>
    <property type="evidence" value="ECO:0007669"/>
    <property type="project" value="InterPro"/>
</dbReference>
<dbReference type="RefSeq" id="WP_164257603.1">
    <property type="nucleotide sequence ID" value="NZ_JAAGMK010000397.1"/>
</dbReference>
<dbReference type="PANTHER" id="PTHR43072:SF60">
    <property type="entry name" value="L-2,4-DIAMINOBUTYRIC ACID ACETYLTRANSFERASE"/>
    <property type="match status" value="1"/>
</dbReference>
<reference evidence="2" key="1">
    <citation type="submission" date="2020-01" db="EMBL/GenBank/DDBJ databases">
        <title>Insect and environment-associated Actinomycetes.</title>
        <authorList>
            <person name="Currrie C."/>
            <person name="Chevrette M."/>
            <person name="Carlson C."/>
            <person name="Stubbendieck R."/>
            <person name="Wendt-Pienkowski E."/>
        </authorList>
    </citation>
    <scope>NUCLEOTIDE SEQUENCE</scope>
    <source>
        <strain evidence="2">SID505</strain>
    </source>
</reference>
<feature type="non-terminal residue" evidence="2">
    <location>
        <position position="1"/>
    </location>
</feature>
<keyword evidence="2" id="KW-0808">Transferase</keyword>